<name>A0A933L3N0_9HYPH</name>
<dbReference type="AlphaFoldDB" id="A0A933L3N0"/>
<evidence type="ECO:0000313" key="1">
    <source>
        <dbReference type="EMBL" id="MBI4921866.1"/>
    </source>
</evidence>
<dbReference type="EMBL" id="JACRAF010000025">
    <property type="protein sequence ID" value="MBI4921866.1"/>
    <property type="molecule type" value="Genomic_DNA"/>
</dbReference>
<evidence type="ECO:0000313" key="2">
    <source>
        <dbReference type="Proteomes" id="UP000782610"/>
    </source>
</evidence>
<reference evidence="1" key="1">
    <citation type="submission" date="2020-07" db="EMBL/GenBank/DDBJ databases">
        <title>Huge and variable diversity of episymbiotic CPR bacteria and DPANN archaea in groundwater ecosystems.</title>
        <authorList>
            <person name="He C.Y."/>
            <person name="Keren R."/>
            <person name="Whittaker M."/>
            <person name="Farag I.F."/>
            <person name="Doudna J."/>
            <person name="Cate J.H.D."/>
            <person name="Banfield J.F."/>
        </authorList>
    </citation>
    <scope>NUCLEOTIDE SEQUENCE</scope>
    <source>
        <strain evidence="1">NC_groundwater_1586_Pr3_B-0.1um_66_15</strain>
    </source>
</reference>
<organism evidence="1 2">
    <name type="scientific">Devosia nanyangense</name>
    <dbReference type="NCBI Taxonomy" id="1228055"/>
    <lineage>
        <taxon>Bacteria</taxon>
        <taxon>Pseudomonadati</taxon>
        <taxon>Pseudomonadota</taxon>
        <taxon>Alphaproteobacteria</taxon>
        <taxon>Hyphomicrobiales</taxon>
        <taxon>Devosiaceae</taxon>
        <taxon>Devosia</taxon>
    </lineage>
</organism>
<proteinExistence type="predicted"/>
<sequence length="81" mass="8578">MADMTLAECDAAIAELRAVKRSRLLGGVRTRTDYVSGGVSKEFATMLEIDGEIARLEVLRARLNGGSSGGGPIRIGFGPRI</sequence>
<accession>A0A933L3N0</accession>
<protein>
    <submittedName>
        <fullName evidence="1">Uncharacterized protein</fullName>
    </submittedName>
</protein>
<dbReference type="Proteomes" id="UP000782610">
    <property type="component" value="Unassembled WGS sequence"/>
</dbReference>
<gene>
    <name evidence="1" type="ORF">HY834_08960</name>
</gene>
<comment type="caution">
    <text evidence="1">The sequence shown here is derived from an EMBL/GenBank/DDBJ whole genome shotgun (WGS) entry which is preliminary data.</text>
</comment>